<dbReference type="GO" id="GO:0016987">
    <property type="term" value="F:sigma factor activity"/>
    <property type="evidence" value="ECO:0007669"/>
    <property type="project" value="UniProtKB-KW"/>
</dbReference>
<evidence type="ECO:0000256" key="2">
    <source>
        <dbReference type="ARBA" id="ARBA00023015"/>
    </source>
</evidence>
<dbReference type="GO" id="GO:0003677">
    <property type="term" value="F:DNA binding"/>
    <property type="evidence" value="ECO:0007669"/>
    <property type="project" value="UniProtKB-KW"/>
</dbReference>
<feature type="region of interest" description="Disordered" evidence="6">
    <location>
        <begin position="1"/>
        <end position="25"/>
    </location>
</feature>
<keyword evidence="5" id="KW-0804">Transcription</keyword>
<dbReference type="Gene3D" id="1.10.1740.10">
    <property type="match status" value="1"/>
</dbReference>
<evidence type="ECO:0000313" key="10">
    <source>
        <dbReference type="Proteomes" id="UP000502508"/>
    </source>
</evidence>
<evidence type="ECO:0000256" key="4">
    <source>
        <dbReference type="ARBA" id="ARBA00023125"/>
    </source>
</evidence>
<dbReference type="KEGG" id="pfla:Pflav_044150"/>
<reference evidence="9 10" key="2">
    <citation type="submission" date="2020-03" db="EMBL/GenBank/DDBJ databases">
        <authorList>
            <person name="Ichikawa N."/>
            <person name="Kimura A."/>
            <person name="Kitahashi Y."/>
            <person name="Uohara A."/>
        </authorList>
    </citation>
    <scope>NUCLEOTIDE SEQUENCE [LARGE SCALE GENOMIC DNA]</scope>
    <source>
        <strain evidence="9 10">NBRC 107702</strain>
    </source>
</reference>
<dbReference type="NCBIfam" id="TIGR02983">
    <property type="entry name" value="SigE-fam_strep"/>
    <property type="match status" value="1"/>
</dbReference>
<feature type="domain" description="RNA polymerase sigma factor 70 region 4 type 2" evidence="8">
    <location>
        <begin position="128"/>
        <end position="180"/>
    </location>
</feature>
<evidence type="ECO:0000259" key="7">
    <source>
        <dbReference type="Pfam" id="PF04542"/>
    </source>
</evidence>
<dbReference type="InterPro" id="IPR014284">
    <property type="entry name" value="RNA_pol_sigma-70_dom"/>
</dbReference>
<dbReference type="InterPro" id="IPR039425">
    <property type="entry name" value="RNA_pol_sigma-70-like"/>
</dbReference>
<dbReference type="InterPro" id="IPR013324">
    <property type="entry name" value="RNA_pol_sigma_r3/r4-like"/>
</dbReference>
<dbReference type="InterPro" id="IPR013249">
    <property type="entry name" value="RNA_pol_sigma70_r4_t2"/>
</dbReference>
<keyword evidence="2" id="KW-0805">Transcription regulation</keyword>
<evidence type="ECO:0000259" key="8">
    <source>
        <dbReference type="Pfam" id="PF08281"/>
    </source>
</evidence>
<dbReference type="Pfam" id="PF04542">
    <property type="entry name" value="Sigma70_r2"/>
    <property type="match status" value="1"/>
</dbReference>
<dbReference type="SUPFAM" id="SSF88946">
    <property type="entry name" value="Sigma2 domain of RNA polymerase sigma factors"/>
    <property type="match status" value="1"/>
</dbReference>
<dbReference type="AlphaFoldDB" id="A0A6F8XW01"/>
<dbReference type="PANTHER" id="PTHR43133">
    <property type="entry name" value="RNA POLYMERASE ECF-TYPE SIGMA FACTO"/>
    <property type="match status" value="1"/>
</dbReference>
<dbReference type="NCBIfam" id="TIGR02937">
    <property type="entry name" value="sigma70-ECF"/>
    <property type="match status" value="1"/>
</dbReference>
<dbReference type="InterPro" id="IPR013325">
    <property type="entry name" value="RNA_pol_sigma_r2"/>
</dbReference>
<sequence>MNAESVSAPGATAPPGARPRAEVVELSGSRDEQFEAFVADVGPYLLRVALLLSGDRSQAEDLVQTTFERTYRSWERARRTDPRAYARKVLVNLRIDRWRGLRLEVLTSPDTLPEGTTPSHADTVDGRNEVVRLLAELPLAQRRVVVLRHLLGLTESETAKELAVSIGTVKSHNARALARLRTLLTKGQQ</sequence>
<dbReference type="EMBL" id="AP022870">
    <property type="protein sequence ID" value="BCB78005.1"/>
    <property type="molecule type" value="Genomic_DNA"/>
</dbReference>
<dbReference type="CDD" id="cd06171">
    <property type="entry name" value="Sigma70_r4"/>
    <property type="match status" value="1"/>
</dbReference>
<proteinExistence type="inferred from homology"/>
<gene>
    <name evidence="9" type="primary">rpoE_23</name>
    <name evidence="9" type="ORF">Pflav_044150</name>
</gene>
<feature type="domain" description="RNA polymerase sigma-70 region 2" evidence="7">
    <location>
        <begin position="38"/>
        <end position="101"/>
    </location>
</feature>
<evidence type="ECO:0000256" key="6">
    <source>
        <dbReference type="SAM" id="MobiDB-lite"/>
    </source>
</evidence>
<accession>A0A6F8XW01</accession>
<protein>
    <submittedName>
        <fullName evidence="9">DNA-directed RNA polymerase sigma-70 factor</fullName>
    </submittedName>
</protein>
<evidence type="ECO:0000256" key="1">
    <source>
        <dbReference type="ARBA" id="ARBA00010641"/>
    </source>
</evidence>
<evidence type="ECO:0000256" key="3">
    <source>
        <dbReference type="ARBA" id="ARBA00023082"/>
    </source>
</evidence>
<organism evidence="9 10">
    <name type="scientific">Phytohabitans flavus</name>
    <dbReference type="NCBI Taxonomy" id="1076124"/>
    <lineage>
        <taxon>Bacteria</taxon>
        <taxon>Bacillati</taxon>
        <taxon>Actinomycetota</taxon>
        <taxon>Actinomycetes</taxon>
        <taxon>Micromonosporales</taxon>
        <taxon>Micromonosporaceae</taxon>
    </lineage>
</organism>
<dbReference type="InterPro" id="IPR036388">
    <property type="entry name" value="WH-like_DNA-bd_sf"/>
</dbReference>
<dbReference type="SUPFAM" id="SSF88659">
    <property type="entry name" value="Sigma3 and sigma4 domains of RNA polymerase sigma factors"/>
    <property type="match status" value="1"/>
</dbReference>
<dbReference type="Pfam" id="PF08281">
    <property type="entry name" value="Sigma70_r4_2"/>
    <property type="match status" value="1"/>
</dbReference>
<keyword evidence="9" id="KW-0240">DNA-directed RNA polymerase</keyword>
<dbReference type="InterPro" id="IPR007627">
    <property type="entry name" value="RNA_pol_sigma70_r2"/>
</dbReference>
<keyword evidence="3" id="KW-0731">Sigma factor</keyword>
<dbReference type="InterPro" id="IPR014325">
    <property type="entry name" value="RNA_pol_sigma-E_actinobac"/>
</dbReference>
<name>A0A6F8XW01_9ACTN</name>
<dbReference type="GO" id="GO:0006352">
    <property type="term" value="P:DNA-templated transcription initiation"/>
    <property type="evidence" value="ECO:0007669"/>
    <property type="project" value="InterPro"/>
</dbReference>
<dbReference type="GO" id="GO:0000428">
    <property type="term" value="C:DNA-directed RNA polymerase complex"/>
    <property type="evidence" value="ECO:0007669"/>
    <property type="project" value="UniProtKB-KW"/>
</dbReference>
<keyword evidence="10" id="KW-1185">Reference proteome</keyword>
<reference evidence="9 10" key="1">
    <citation type="submission" date="2020-03" db="EMBL/GenBank/DDBJ databases">
        <title>Whole genome shotgun sequence of Phytohabitans flavus NBRC 107702.</title>
        <authorList>
            <person name="Komaki H."/>
            <person name="Tamura T."/>
        </authorList>
    </citation>
    <scope>NUCLEOTIDE SEQUENCE [LARGE SCALE GENOMIC DNA]</scope>
    <source>
        <strain evidence="9 10">NBRC 107702</strain>
    </source>
</reference>
<dbReference type="PANTHER" id="PTHR43133:SF50">
    <property type="entry name" value="ECF RNA POLYMERASE SIGMA FACTOR SIGM"/>
    <property type="match status" value="1"/>
</dbReference>
<dbReference type="RefSeq" id="WP_345071984.1">
    <property type="nucleotide sequence ID" value="NZ_BAABAP010000009.1"/>
</dbReference>
<comment type="similarity">
    <text evidence="1">Belongs to the sigma-70 factor family. ECF subfamily.</text>
</comment>
<evidence type="ECO:0000313" key="9">
    <source>
        <dbReference type="EMBL" id="BCB78005.1"/>
    </source>
</evidence>
<dbReference type="Gene3D" id="1.10.10.10">
    <property type="entry name" value="Winged helix-like DNA-binding domain superfamily/Winged helix DNA-binding domain"/>
    <property type="match status" value="1"/>
</dbReference>
<evidence type="ECO:0000256" key="5">
    <source>
        <dbReference type="ARBA" id="ARBA00023163"/>
    </source>
</evidence>
<dbReference type="Proteomes" id="UP000502508">
    <property type="component" value="Chromosome"/>
</dbReference>
<keyword evidence="4" id="KW-0238">DNA-binding</keyword>